<evidence type="ECO:0000256" key="1">
    <source>
        <dbReference type="ARBA" id="ARBA00004123"/>
    </source>
</evidence>
<sequence>MSIPRRSMGPRLGGSLGKPDTSSKPATSRTVNSRPLQTSSLESFGRPILGLDRPHSSEMPWVVHAKDTVSLHYSPANAQTANRLKLLTRQPHAAQPQMEPRPPGKCQTRPHRMNMSITARKTIKTISDDISCERTQKKRKLNALLVDQRRQEKISRSYGKPRETTARHGDIQDLRPILPSLIDRSGVGAWAVDHSGVRVGRKKVSPHRSPSPYGANNQQNPSAGPLFFDPSNPTLFNFGLSNTNFKKSTTDYDKMNKFGDYYTRQLHDLPASSSKVFRGTKGTDGISRAVHYTSKTHDSHPSLLEIDPVENEHSEWGLQQCPYPNCGRYFRDIKAHMLTHQTERPEKCPIETCEYHIKGFARKYDKNRHALTHFKGTLVCGFCRGAGSAAEKSFNRADVFKRHLTSVHGVDQSLPRNRKRKISGSTIINPGKCSVCTRRFGSAQSFYDHLDDCVLERVLQQQYSKVGERASWRVGMRST</sequence>
<evidence type="ECO:0000256" key="5">
    <source>
        <dbReference type="ARBA" id="ARBA00023015"/>
    </source>
</evidence>
<evidence type="ECO:0000256" key="6">
    <source>
        <dbReference type="ARBA" id="ARBA00023163"/>
    </source>
</evidence>
<dbReference type="RefSeq" id="XP_056560135.1">
    <property type="nucleotide sequence ID" value="XM_056693406.1"/>
</dbReference>
<feature type="domain" description="C2H2-type" evidence="9">
    <location>
        <begin position="378"/>
        <end position="408"/>
    </location>
</feature>
<dbReference type="SMART" id="SM00355">
    <property type="entry name" value="ZnF_C2H2"/>
    <property type="match status" value="4"/>
</dbReference>
<dbReference type="GO" id="GO:0008270">
    <property type="term" value="F:zinc ion binding"/>
    <property type="evidence" value="ECO:0007669"/>
    <property type="project" value="UniProtKB-KW"/>
</dbReference>
<dbReference type="SUPFAM" id="SSF57667">
    <property type="entry name" value="beta-beta-alpha zinc fingers"/>
    <property type="match status" value="1"/>
</dbReference>
<evidence type="ECO:0000256" key="4">
    <source>
        <dbReference type="ARBA" id="ARBA00022833"/>
    </source>
</evidence>
<evidence type="ECO:0000256" key="8">
    <source>
        <dbReference type="SAM" id="MobiDB-lite"/>
    </source>
</evidence>
<evidence type="ECO:0000313" key="11">
    <source>
        <dbReference type="Proteomes" id="UP001147782"/>
    </source>
</evidence>
<keyword evidence="3" id="KW-0863">Zinc-finger</keyword>
<keyword evidence="11" id="KW-1185">Reference proteome</keyword>
<evidence type="ECO:0000256" key="2">
    <source>
        <dbReference type="ARBA" id="ARBA00022723"/>
    </source>
</evidence>
<dbReference type="Proteomes" id="UP001147782">
    <property type="component" value="Unassembled WGS sequence"/>
</dbReference>
<gene>
    <name evidence="10" type="ORF">N7496_000475</name>
</gene>
<evidence type="ECO:0000256" key="7">
    <source>
        <dbReference type="ARBA" id="ARBA00023242"/>
    </source>
</evidence>
<dbReference type="InterPro" id="IPR036236">
    <property type="entry name" value="Znf_C2H2_sf"/>
</dbReference>
<keyword evidence="2" id="KW-0479">Metal-binding</keyword>
<protein>
    <recommendedName>
        <fullName evidence="9">C2H2-type domain-containing protein</fullName>
    </recommendedName>
</protein>
<dbReference type="GO" id="GO:0006357">
    <property type="term" value="P:regulation of transcription by RNA polymerase II"/>
    <property type="evidence" value="ECO:0007669"/>
    <property type="project" value="TreeGrafter"/>
</dbReference>
<feature type="region of interest" description="Disordered" evidence="8">
    <location>
        <begin position="201"/>
        <end position="228"/>
    </location>
</feature>
<dbReference type="GeneID" id="81432583"/>
<dbReference type="GO" id="GO:0005634">
    <property type="term" value="C:nucleus"/>
    <property type="evidence" value="ECO:0007669"/>
    <property type="project" value="UniProtKB-SubCell"/>
</dbReference>
<accession>A0A9X0B640</accession>
<keyword evidence="6" id="KW-0804">Transcription</keyword>
<dbReference type="AlphaFoldDB" id="A0A9X0B640"/>
<feature type="region of interest" description="Disordered" evidence="8">
    <location>
        <begin position="91"/>
        <end position="110"/>
    </location>
</feature>
<dbReference type="PANTHER" id="PTHR46179">
    <property type="entry name" value="ZINC FINGER PROTEIN"/>
    <property type="match status" value="1"/>
</dbReference>
<organism evidence="10 11">
    <name type="scientific">Penicillium cataractarum</name>
    <dbReference type="NCBI Taxonomy" id="2100454"/>
    <lineage>
        <taxon>Eukaryota</taxon>
        <taxon>Fungi</taxon>
        <taxon>Dikarya</taxon>
        <taxon>Ascomycota</taxon>
        <taxon>Pezizomycotina</taxon>
        <taxon>Eurotiomycetes</taxon>
        <taxon>Eurotiomycetidae</taxon>
        <taxon>Eurotiales</taxon>
        <taxon>Aspergillaceae</taxon>
        <taxon>Penicillium</taxon>
    </lineage>
</organism>
<evidence type="ECO:0000259" key="9">
    <source>
        <dbReference type="SMART" id="SM00355"/>
    </source>
</evidence>
<evidence type="ECO:0000256" key="3">
    <source>
        <dbReference type="ARBA" id="ARBA00022771"/>
    </source>
</evidence>
<comment type="subcellular location">
    <subcellularLocation>
        <location evidence="1">Nucleus</location>
    </subcellularLocation>
</comment>
<feature type="domain" description="C2H2-type" evidence="9">
    <location>
        <begin position="319"/>
        <end position="340"/>
    </location>
</feature>
<keyword evidence="5" id="KW-0805">Transcription regulation</keyword>
<reference evidence="10" key="1">
    <citation type="submission" date="2022-11" db="EMBL/GenBank/DDBJ databases">
        <authorList>
            <person name="Petersen C."/>
        </authorList>
    </citation>
    <scope>NUCLEOTIDE SEQUENCE</scope>
    <source>
        <strain evidence="10">IBT 29864</strain>
    </source>
</reference>
<comment type="caution">
    <text evidence="10">The sequence shown here is derived from an EMBL/GenBank/DDBJ whole genome shotgun (WGS) entry which is preliminary data.</text>
</comment>
<dbReference type="PANTHER" id="PTHR46179:SF13">
    <property type="entry name" value="C2H2-TYPE DOMAIN-CONTAINING PROTEIN"/>
    <property type="match status" value="1"/>
</dbReference>
<feature type="domain" description="C2H2-type" evidence="9">
    <location>
        <begin position="346"/>
        <end position="373"/>
    </location>
</feature>
<proteinExistence type="predicted"/>
<dbReference type="InterPro" id="IPR013087">
    <property type="entry name" value="Znf_C2H2_type"/>
</dbReference>
<feature type="domain" description="C2H2-type" evidence="9">
    <location>
        <begin position="431"/>
        <end position="451"/>
    </location>
</feature>
<reference evidence="10" key="2">
    <citation type="journal article" date="2023" name="IMA Fungus">
        <title>Comparative genomic study of the Penicillium genus elucidates a diverse pangenome and 15 lateral gene transfer events.</title>
        <authorList>
            <person name="Petersen C."/>
            <person name="Sorensen T."/>
            <person name="Nielsen M.R."/>
            <person name="Sondergaard T.E."/>
            <person name="Sorensen J.L."/>
            <person name="Fitzpatrick D.A."/>
            <person name="Frisvad J.C."/>
            <person name="Nielsen K.L."/>
        </authorList>
    </citation>
    <scope>NUCLEOTIDE SEQUENCE</scope>
    <source>
        <strain evidence="10">IBT 29864</strain>
    </source>
</reference>
<dbReference type="Gene3D" id="3.30.160.60">
    <property type="entry name" value="Classic Zinc Finger"/>
    <property type="match status" value="1"/>
</dbReference>
<dbReference type="EMBL" id="JAPZBS010000001">
    <property type="protein sequence ID" value="KAJ5389407.1"/>
    <property type="molecule type" value="Genomic_DNA"/>
</dbReference>
<keyword evidence="4" id="KW-0862">Zinc</keyword>
<feature type="compositionally biased region" description="Polar residues" evidence="8">
    <location>
        <begin position="20"/>
        <end position="42"/>
    </location>
</feature>
<dbReference type="OrthoDB" id="6077919at2759"/>
<name>A0A9X0B640_9EURO</name>
<dbReference type="InterPro" id="IPR051061">
    <property type="entry name" value="Zinc_finger_trans_reg"/>
</dbReference>
<feature type="region of interest" description="Disordered" evidence="8">
    <location>
        <begin position="1"/>
        <end position="55"/>
    </location>
</feature>
<evidence type="ECO:0000313" key="10">
    <source>
        <dbReference type="EMBL" id="KAJ5389407.1"/>
    </source>
</evidence>
<keyword evidence="7" id="KW-0539">Nucleus</keyword>